<proteinExistence type="predicted"/>
<evidence type="ECO:0000313" key="2">
    <source>
        <dbReference type="EMBL" id="KAJ8866151.1"/>
    </source>
</evidence>
<keyword evidence="3" id="KW-1185">Reference proteome</keyword>
<evidence type="ECO:0000256" key="1">
    <source>
        <dbReference type="SAM" id="MobiDB-lite"/>
    </source>
</evidence>
<evidence type="ECO:0000313" key="3">
    <source>
        <dbReference type="Proteomes" id="UP001159363"/>
    </source>
</evidence>
<feature type="compositionally biased region" description="Basic and acidic residues" evidence="1">
    <location>
        <begin position="8"/>
        <end position="24"/>
    </location>
</feature>
<dbReference type="Proteomes" id="UP001159363">
    <property type="component" value="Chromosome 16"/>
</dbReference>
<accession>A0ABQ9G0Z0</accession>
<reference evidence="2 3" key="1">
    <citation type="submission" date="2023-02" db="EMBL/GenBank/DDBJ databases">
        <title>LHISI_Scaffold_Assembly.</title>
        <authorList>
            <person name="Stuart O.P."/>
            <person name="Cleave R."/>
            <person name="Magrath M.J.L."/>
            <person name="Mikheyev A.S."/>
        </authorList>
    </citation>
    <scope>NUCLEOTIDE SEQUENCE [LARGE SCALE GENOMIC DNA]</scope>
    <source>
        <strain evidence="2">Daus_M_001</strain>
        <tissue evidence="2">Leg muscle</tissue>
    </source>
</reference>
<dbReference type="EMBL" id="JARBHB010000017">
    <property type="protein sequence ID" value="KAJ8866151.1"/>
    <property type="molecule type" value="Genomic_DNA"/>
</dbReference>
<protein>
    <submittedName>
        <fullName evidence="2">Uncharacterized protein</fullName>
    </submittedName>
</protein>
<feature type="region of interest" description="Disordered" evidence="1">
    <location>
        <begin position="208"/>
        <end position="246"/>
    </location>
</feature>
<comment type="caution">
    <text evidence="2">The sequence shown here is derived from an EMBL/GenBank/DDBJ whole genome shotgun (WGS) entry which is preliminary data.</text>
</comment>
<feature type="region of interest" description="Disordered" evidence="1">
    <location>
        <begin position="330"/>
        <end position="351"/>
    </location>
</feature>
<sequence>MRVIKMSMEQRRNERAVETGEPRENPPMNDIVRHDSHMRKSGLWTISAEGTSRTGCIGEIGNDQLAERDAGISPRQTLTNTLLLPLPLPLAVENVTRREEGRVSSCHPRDRLAAVMLAVPPSGPYRGETVQAEMVRAEEETRREDDRAAQETINQEERDAGISGRQTMTQATSVPNIPADTEREAVFPSSRPRYHSQRRVHILLPMSCEDSSSGMKGRGKREIPEKTRRPTASSGTIPTCRNPVTRPGIEPDSPWWEASVLIAQTPRPQKPMKSGEILRENVGNVDTDVGSFIWGNVATLRQQGNSTKQPTLLTGQFREEWLLPKWSSAGMQERGETGNPRRNPPISGVVRHDSHMRKPVSYPAGNRTRFAFVGGDYIKVEKQISPTSVPDTVSKRVCECVIHRKRWEASRSGMADETE</sequence>
<feature type="compositionally biased region" description="Polar residues" evidence="1">
    <location>
        <begin position="230"/>
        <end position="239"/>
    </location>
</feature>
<name>A0ABQ9G0Z0_9NEOP</name>
<feature type="region of interest" description="Disordered" evidence="1">
    <location>
        <begin position="1"/>
        <end position="33"/>
    </location>
</feature>
<organism evidence="2 3">
    <name type="scientific">Dryococelus australis</name>
    <dbReference type="NCBI Taxonomy" id="614101"/>
    <lineage>
        <taxon>Eukaryota</taxon>
        <taxon>Metazoa</taxon>
        <taxon>Ecdysozoa</taxon>
        <taxon>Arthropoda</taxon>
        <taxon>Hexapoda</taxon>
        <taxon>Insecta</taxon>
        <taxon>Pterygota</taxon>
        <taxon>Neoptera</taxon>
        <taxon>Polyneoptera</taxon>
        <taxon>Phasmatodea</taxon>
        <taxon>Verophasmatodea</taxon>
        <taxon>Anareolatae</taxon>
        <taxon>Phasmatidae</taxon>
        <taxon>Eurycanthinae</taxon>
        <taxon>Dryococelus</taxon>
    </lineage>
</organism>
<gene>
    <name evidence="2" type="ORF">PR048_033675</name>
</gene>